<keyword evidence="9 16" id="KW-1133">Transmembrane helix</keyword>
<comment type="caution">
    <text evidence="18">The sequence shown here is derived from an EMBL/GenBank/DDBJ whole genome shotgun (WGS) entry which is preliminary data.</text>
</comment>
<dbReference type="Pfam" id="PF20684">
    <property type="entry name" value="Fung_rhodopsin"/>
    <property type="match status" value="1"/>
</dbReference>
<comment type="similarity">
    <text evidence="4">Belongs to the RBT5 family.</text>
</comment>
<evidence type="ECO:0000256" key="1">
    <source>
        <dbReference type="ARBA" id="ARBA00004141"/>
    </source>
</evidence>
<feature type="transmembrane region" description="Helical" evidence="16">
    <location>
        <begin position="47"/>
        <end position="67"/>
    </location>
</feature>
<comment type="similarity">
    <text evidence="13">Belongs to the SAT4 family.</text>
</comment>
<keyword evidence="12" id="KW-0449">Lipoprotein</keyword>
<keyword evidence="10 16" id="KW-0472">Membrane</keyword>
<feature type="compositionally biased region" description="Basic and acidic residues" evidence="15">
    <location>
        <begin position="466"/>
        <end position="477"/>
    </location>
</feature>
<feature type="transmembrane region" description="Helical" evidence="16">
    <location>
        <begin position="268"/>
        <end position="289"/>
    </location>
</feature>
<keyword evidence="11 14" id="KW-1015">Disulfide bond</keyword>
<evidence type="ECO:0000256" key="7">
    <source>
        <dbReference type="ARBA" id="ARBA00022692"/>
    </source>
</evidence>
<keyword evidence="14" id="KW-0349">Heme</keyword>
<keyword evidence="8" id="KW-0732">Signal</keyword>
<feature type="region of interest" description="Disordered" evidence="15">
    <location>
        <begin position="521"/>
        <end position="584"/>
    </location>
</feature>
<evidence type="ECO:0000256" key="12">
    <source>
        <dbReference type="ARBA" id="ARBA00023288"/>
    </source>
</evidence>
<evidence type="ECO:0000256" key="2">
    <source>
        <dbReference type="ARBA" id="ARBA00004589"/>
    </source>
</evidence>
<dbReference type="InterPro" id="IPR049326">
    <property type="entry name" value="Rhodopsin_dom_fungi"/>
</dbReference>
<evidence type="ECO:0000256" key="10">
    <source>
        <dbReference type="ARBA" id="ARBA00023136"/>
    </source>
</evidence>
<organism evidence="18 19">
    <name type="scientific">Dendryphion nanum</name>
    <dbReference type="NCBI Taxonomy" id="256645"/>
    <lineage>
        <taxon>Eukaryota</taxon>
        <taxon>Fungi</taxon>
        <taxon>Dikarya</taxon>
        <taxon>Ascomycota</taxon>
        <taxon>Pezizomycotina</taxon>
        <taxon>Dothideomycetes</taxon>
        <taxon>Pleosporomycetidae</taxon>
        <taxon>Pleosporales</taxon>
        <taxon>Torulaceae</taxon>
        <taxon>Dendryphion</taxon>
    </lineage>
</organism>
<dbReference type="InterPro" id="IPR052337">
    <property type="entry name" value="SAT4-like"/>
</dbReference>
<keyword evidence="6" id="KW-0336">GPI-anchor</keyword>
<feature type="transmembrane region" description="Helical" evidence="16">
    <location>
        <begin position="234"/>
        <end position="256"/>
    </location>
</feature>
<dbReference type="SMART" id="SM00747">
    <property type="entry name" value="CFEM"/>
    <property type="match status" value="1"/>
</dbReference>
<evidence type="ECO:0000313" key="18">
    <source>
        <dbReference type="EMBL" id="KAH7123622.1"/>
    </source>
</evidence>
<evidence type="ECO:0000256" key="14">
    <source>
        <dbReference type="PROSITE-ProRule" id="PRU01356"/>
    </source>
</evidence>
<gene>
    <name evidence="18" type="ORF">B0J11DRAFT_529483</name>
</gene>
<dbReference type="PROSITE" id="PS52012">
    <property type="entry name" value="CFEM"/>
    <property type="match status" value="1"/>
</dbReference>
<keyword evidence="6" id="KW-0325">Glycoprotein</keyword>
<dbReference type="InterPro" id="IPR008427">
    <property type="entry name" value="Extracellular_membr_CFEM_dom"/>
</dbReference>
<feature type="disulfide bond" evidence="14">
    <location>
        <begin position="90"/>
        <end position="130"/>
    </location>
</feature>
<dbReference type="GO" id="GO:0005576">
    <property type="term" value="C:extracellular region"/>
    <property type="evidence" value="ECO:0007669"/>
    <property type="project" value="UniProtKB-SubCell"/>
</dbReference>
<dbReference type="Pfam" id="PF05730">
    <property type="entry name" value="CFEM"/>
    <property type="match status" value="1"/>
</dbReference>
<sequence length="584" mass="65114">MSRILRFWKICPAQWFSHHRLRAFFPFRLIPAVAKTRNAVCQLENSLVAVMGIGTYAVAVFWLLITFNLGVAGSPSLGERDLSIADIPSCGITCILLNVPKSPCKLDDYACICNDLELGQRMGACVVANCTMADNLETARVNKQLCNLSDESKTNTVRTYTITVYVIAIFVVSLRVASRLLSGRLAWNDAPIVAAVVLAAVPIGTVLAMASLGFGEHVWNLEDDRLLPILRYFYIAWSTYVVILCLIKTSLVLFYLEIFVTRPFKIMGWVVFGYIIINSLIIFLLTVFACSPVESFWNRDLNIGHVQCMDIQMLGYANSISAIVQDVILLVLPLFFIKNLQMKRYNKIAVGLMFSIGSFGCITTIVRLQTLLMFKVTFDPTWDYVPIVIWTELEITACFLCVCLPSIRVLIMRLIPPSMKDWLSKATITSKHKESSAANPKHSQPPKPSSWRRPSAWVGISSEEESEHKGRVEKDKSTPSTPGHSLRSPVIPHSKFSPAPYPLQDLKSPARLCEHEKYEMSDFRSHKTPKEQPQVAANRASCKSCGGNSERITALPTIGSLPDGSYSSEDLSYLGRPQTGENLV</sequence>
<keyword evidence="7 16" id="KW-0812">Transmembrane</keyword>
<feature type="disulfide bond" evidence="14">
    <location>
        <begin position="104"/>
        <end position="111"/>
    </location>
</feature>
<evidence type="ECO:0000256" key="4">
    <source>
        <dbReference type="ARBA" id="ARBA00010031"/>
    </source>
</evidence>
<dbReference type="AlphaFoldDB" id="A0A9P9DR93"/>
<dbReference type="PANTHER" id="PTHR33048:SF131">
    <property type="entry name" value="INTEGRAL MEMBRANE PROTEIN"/>
    <property type="match status" value="1"/>
</dbReference>
<evidence type="ECO:0000256" key="16">
    <source>
        <dbReference type="SAM" id="Phobius"/>
    </source>
</evidence>
<evidence type="ECO:0000313" key="19">
    <source>
        <dbReference type="Proteomes" id="UP000700596"/>
    </source>
</evidence>
<feature type="compositionally biased region" description="Basic and acidic residues" evidence="15">
    <location>
        <begin position="521"/>
        <end position="530"/>
    </location>
</feature>
<feature type="transmembrane region" description="Helical" evidence="16">
    <location>
        <begin position="316"/>
        <end position="336"/>
    </location>
</feature>
<name>A0A9P9DR93_9PLEO</name>
<keyword evidence="5" id="KW-0964">Secreted</keyword>
<feature type="transmembrane region" description="Helical" evidence="16">
    <location>
        <begin position="348"/>
        <end position="367"/>
    </location>
</feature>
<feature type="transmembrane region" description="Helical" evidence="16">
    <location>
        <begin position="387"/>
        <end position="411"/>
    </location>
</feature>
<reference evidence="18" key="1">
    <citation type="journal article" date="2021" name="Nat. Commun.">
        <title>Genetic determinants of endophytism in the Arabidopsis root mycobiome.</title>
        <authorList>
            <person name="Mesny F."/>
            <person name="Miyauchi S."/>
            <person name="Thiergart T."/>
            <person name="Pickel B."/>
            <person name="Atanasova L."/>
            <person name="Karlsson M."/>
            <person name="Huettel B."/>
            <person name="Barry K.W."/>
            <person name="Haridas S."/>
            <person name="Chen C."/>
            <person name="Bauer D."/>
            <person name="Andreopoulos W."/>
            <person name="Pangilinan J."/>
            <person name="LaButti K."/>
            <person name="Riley R."/>
            <person name="Lipzen A."/>
            <person name="Clum A."/>
            <person name="Drula E."/>
            <person name="Henrissat B."/>
            <person name="Kohler A."/>
            <person name="Grigoriev I.V."/>
            <person name="Martin F.M."/>
            <person name="Hacquard S."/>
        </authorList>
    </citation>
    <scope>NUCLEOTIDE SEQUENCE</scope>
    <source>
        <strain evidence="18">MPI-CAGE-CH-0243</strain>
    </source>
</reference>
<dbReference type="PANTHER" id="PTHR33048">
    <property type="entry name" value="PTH11-LIKE INTEGRAL MEMBRANE PROTEIN (AFU_ORTHOLOGUE AFUA_5G11245)"/>
    <property type="match status" value="1"/>
</dbReference>
<dbReference type="EMBL" id="JAGMWT010000008">
    <property type="protein sequence ID" value="KAH7123622.1"/>
    <property type="molecule type" value="Genomic_DNA"/>
</dbReference>
<feature type="transmembrane region" description="Helical" evidence="16">
    <location>
        <begin position="157"/>
        <end position="178"/>
    </location>
</feature>
<evidence type="ECO:0000259" key="17">
    <source>
        <dbReference type="PROSITE" id="PS52012"/>
    </source>
</evidence>
<evidence type="ECO:0000256" key="15">
    <source>
        <dbReference type="SAM" id="MobiDB-lite"/>
    </source>
</evidence>
<proteinExistence type="inferred from homology"/>
<keyword evidence="14" id="KW-0479">Metal-binding</keyword>
<evidence type="ECO:0000256" key="5">
    <source>
        <dbReference type="ARBA" id="ARBA00022525"/>
    </source>
</evidence>
<dbReference type="Proteomes" id="UP000700596">
    <property type="component" value="Unassembled WGS sequence"/>
</dbReference>
<accession>A0A9P9DR93</accession>
<dbReference type="GO" id="GO:0046872">
    <property type="term" value="F:metal ion binding"/>
    <property type="evidence" value="ECO:0007669"/>
    <property type="project" value="UniProtKB-UniRule"/>
</dbReference>
<evidence type="ECO:0000256" key="3">
    <source>
        <dbReference type="ARBA" id="ARBA00004613"/>
    </source>
</evidence>
<dbReference type="OrthoDB" id="408702at2759"/>
<feature type="binding site" description="axial binding residue" evidence="14">
    <location>
        <position position="108"/>
    </location>
    <ligand>
        <name>heme</name>
        <dbReference type="ChEBI" id="CHEBI:30413"/>
    </ligand>
    <ligandPart>
        <name>Fe</name>
        <dbReference type="ChEBI" id="CHEBI:18248"/>
    </ligandPart>
</feature>
<feature type="disulfide bond" evidence="14">
    <location>
        <begin position="94"/>
        <end position="125"/>
    </location>
</feature>
<feature type="domain" description="CFEM" evidence="17">
    <location>
        <begin position="63"/>
        <end position="173"/>
    </location>
</feature>
<dbReference type="GO" id="GO:0098552">
    <property type="term" value="C:side of membrane"/>
    <property type="evidence" value="ECO:0007669"/>
    <property type="project" value="UniProtKB-KW"/>
</dbReference>
<feature type="transmembrane region" description="Helical" evidence="16">
    <location>
        <begin position="190"/>
        <end position="214"/>
    </location>
</feature>
<comment type="subcellular location">
    <subcellularLocation>
        <location evidence="2">Membrane</location>
        <topology evidence="2">Lipid-anchor</topology>
        <topology evidence="2">GPI-anchor</topology>
    </subcellularLocation>
    <subcellularLocation>
        <location evidence="1">Membrane</location>
        <topology evidence="1">Multi-pass membrane protein</topology>
    </subcellularLocation>
    <subcellularLocation>
        <location evidence="3">Secreted</location>
    </subcellularLocation>
</comment>
<feature type="region of interest" description="Disordered" evidence="15">
    <location>
        <begin position="430"/>
        <end position="503"/>
    </location>
</feature>
<evidence type="ECO:0000256" key="13">
    <source>
        <dbReference type="ARBA" id="ARBA00038359"/>
    </source>
</evidence>
<feature type="disulfide bond" evidence="14">
    <location>
        <begin position="113"/>
        <end position="146"/>
    </location>
</feature>
<keyword evidence="14" id="KW-0408">Iron</keyword>
<evidence type="ECO:0000256" key="8">
    <source>
        <dbReference type="ARBA" id="ARBA00022729"/>
    </source>
</evidence>
<evidence type="ECO:0000256" key="11">
    <source>
        <dbReference type="ARBA" id="ARBA00023157"/>
    </source>
</evidence>
<evidence type="ECO:0000256" key="9">
    <source>
        <dbReference type="ARBA" id="ARBA00022989"/>
    </source>
</evidence>
<evidence type="ECO:0000256" key="6">
    <source>
        <dbReference type="ARBA" id="ARBA00022622"/>
    </source>
</evidence>
<protein>
    <recommendedName>
        <fullName evidence="17">CFEM domain-containing protein</fullName>
    </recommendedName>
</protein>
<keyword evidence="19" id="KW-1185">Reference proteome</keyword>